<evidence type="ECO:0000256" key="2">
    <source>
        <dbReference type="ARBA" id="ARBA00022603"/>
    </source>
</evidence>
<dbReference type="EMBL" id="CP025334">
    <property type="protein sequence ID" value="AZT99204.1"/>
    <property type="molecule type" value="Genomic_DNA"/>
</dbReference>
<feature type="compositionally biased region" description="Basic and acidic residues" evidence="7">
    <location>
        <begin position="230"/>
        <end position="253"/>
    </location>
</feature>
<dbReference type="InterPro" id="IPR029063">
    <property type="entry name" value="SAM-dependent_MTases_sf"/>
</dbReference>
<name>A0A3T0DWD9_BREAU</name>
<evidence type="ECO:0000313" key="8">
    <source>
        <dbReference type="EMBL" id="AZT99204.1"/>
    </source>
</evidence>
<dbReference type="InterPro" id="IPR001525">
    <property type="entry name" value="C5_MeTfrase"/>
</dbReference>
<dbReference type="GO" id="GO:0032259">
    <property type="term" value="P:methylation"/>
    <property type="evidence" value="ECO:0007669"/>
    <property type="project" value="UniProtKB-KW"/>
</dbReference>
<dbReference type="GO" id="GO:0003886">
    <property type="term" value="F:DNA (cytosine-5-)-methyltransferase activity"/>
    <property type="evidence" value="ECO:0007669"/>
    <property type="project" value="UniProtKB-EC"/>
</dbReference>
<feature type="region of interest" description="Disordered" evidence="7">
    <location>
        <begin position="137"/>
        <end position="156"/>
    </location>
</feature>
<dbReference type="REBASE" id="292911">
    <property type="entry name" value="M.Bau1420ORF14610P"/>
</dbReference>
<dbReference type="AlphaFoldDB" id="A0A3T0DWD9"/>
<keyword evidence="2 6" id="KW-0489">Methyltransferase</keyword>
<proteinExistence type="inferred from homology"/>
<evidence type="ECO:0000256" key="4">
    <source>
        <dbReference type="ARBA" id="ARBA00022691"/>
    </source>
</evidence>
<keyword evidence="5" id="KW-0680">Restriction system</keyword>
<dbReference type="GO" id="GO:0044027">
    <property type="term" value="P:negative regulation of gene expression via chromosomal CpG island methylation"/>
    <property type="evidence" value="ECO:0007669"/>
    <property type="project" value="TreeGrafter"/>
</dbReference>
<reference evidence="8 9" key="1">
    <citation type="submission" date="2017-12" db="EMBL/GenBank/DDBJ databases">
        <authorList>
            <person name="Levesque S."/>
        </authorList>
    </citation>
    <scope>NUCLEOTIDE SEQUENCE [LARGE SCALE GENOMIC DNA]</scope>
    <source>
        <strain evidence="8 9">SMQ-1420</strain>
    </source>
</reference>
<dbReference type="PROSITE" id="PS51679">
    <property type="entry name" value="SAM_MT_C5"/>
    <property type="match status" value="1"/>
</dbReference>
<evidence type="ECO:0000256" key="5">
    <source>
        <dbReference type="ARBA" id="ARBA00022747"/>
    </source>
</evidence>
<dbReference type="Proteomes" id="UP000282731">
    <property type="component" value="Chromosome"/>
</dbReference>
<sequence length="356" mass="38895">MRVGSLFSGYGGLDLAVEDVFNARTIWFSEINEPVARVFSHHWPDAPNLGDITTIDWDTVPPVDILCGGFPCQDVSTVGKMAGLKPGTRSGLWAHMATAIDVLQPEWVVIENVRGLLSASAIRANLEGDDNEQRNLRDATLDSATPRGVESAPWHLGETATRPLRAAGAVLGDLADLRYDTQWIGLPASAIGAPHPRHRVFILAHRAFPHPTRVGRLTRRGESATGESAPGHDRAESSDHRPRPPRAERVPYRGAREPVDVDRATLRRWGRYAEAVTRWEYVTGRVAPLPALLHPMAGPRPAPEFVEWLMGLPGGWITEGHHSLTMNQQLTALGNGVLPAQARSALQRLICALDVT</sequence>
<dbReference type="PANTHER" id="PTHR10629:SF52">
    <property type="entry name" value="DNA (CYTOSINE-5)-METHYLTRANSFERASE 1"/>
    <property type="match status" value="1"/>
</dbReference>
<evidence type="ECO:0000256" key="3">
    <source>
        <dbReference type="ARBA" id="ARBA00022679"/>
    </source>
</evidence>
<dbReference type="SUPFAM" id="SSF53335">
    <property type="entry name" value="S-adenosyl-L-methionine-dependent methyltransferases"/>
    <property type="match status" value="1"/>
</dbReference>
<evidence type="ECO:0000256" key="1">
    <source>
        <dbReference type="ARBA" id="ARBA00011975"/>
    </source>
</evidence>
<feature type="region of interest" description="Disordered" evidence="7">
    <location>
        <begin position="212"/>
        <end position="253"/>
    </location>
</feature>
<comment type="similarity">
    <text evidence="6">Belongs to the class I-like SAM-binding methyltransferase superfamily. C5-methyltransferase family.</text>
</comment>
<keyword evidence="3 6" id="KW-0808">Transferase</keyword>
<dbReference type="PANTHER" id="PTHR10629">
    <property type="entry name" value="CYTOSINE-SPECIFIC METHYLTRANSFERASE"/>
    <property type="match status" value="1"/>
</dbReference>
<keyword evidence="4 6" id="KW-0949">S-adenosyl-L-methionine</keyword>
<dbReference type="GO" id="GO:0003677">
    <property type="term" value="F:DNA binding"/>
    <property type="evidence" value="ECO:0007669"/>
    <property type="project" value="TreeGrafter"/>
</dbReference>
<evidence type="ECO:0000256" key="6">
    <source>
        <dbReference type="PROSITE-ProRule" id="PRU01016"/>
    </source>
</evidence>
<dbReference type="GO" id="GO:0009307">
    <property type="term" value="P:DNA restriction-modification system"/>
    <property type="evidence" value="ECO:0007669"/>
    <property type="project" value="UniProtKB-KW"/>
</dbReference>
<organism evidence="8 9">
    <name type="scientific">Brevibacterium aurantiacum</name>
    <dbReference type="NCBI Taxonomy" id="273384"/>
    <lineage>
        <taxon>Bacteria</taxon>
        <taxon>Bacillati</taxon>
        <taxon>Actinomycetota</taxon>
        <taxon>Actinomycetes</taxon>
        <taxon>Micrococcales</taxon>
        <taxon>Brevibacteriaceae</taxon>
        <taxon>Brevibacterium</taxon>
    </lineage>
</organism>
<protein>
    <recommendedName>
        <fullName evidence="1">DNA (cytosine-5-)-methyltransferase</fullName>
        <ecNumber evidence="1">2.1.1.37</ecNumber>
    </recommendedName>
</protein>
<evidence type="ECO:0000256" key="7">
    <source>
        <dbReference type="SAM" id="MobiDB-lite"/>
    </source>
</evidence>
<feature type="active site" evidence="6">
    <location>
        <position position="72"/>
    </location>
</feature>
<dbReference type="Gene3D" id="3.40.50.150">
    <property type="entry name" value="Vaccinia Virus protein VP39"/>
    <property type="match status" value="1"/>
</dbReference>
<accession>A0A3T0DWD9</accession>
<dbReference type="InterPro" id="IPR050390">
    <property type="entry name" value="C5-Methyltransferase"/>
</dbReference>
<dbReference type="EC" id="2.1.1.37" evidence="1"/>
<evidence type="ECO:0000313" key="9">
    <source>
        <dbReference type="Proteomes" id="UP000282731"/>
    </source>
</evidence>
<reference evidence="8 9" key="2">
    <citation type="submission" date="2019-01" db="EMBL/GenBank/DDBJ databases">
        <title>Comparative genomic analysis of Brevibacterium aurantiacum sheds light on its evolution and its adaptation to smear-ripened cheeses.</title>
        <authorList>
            <person name="Moineau S."/>
        </authorList>
    </citation>
    <scope>NUCLEOTIDE SEQUENCE [LARGE SCALE GENOMIC DNA]</scope>
    <source>
        <strain evidence="8 9">SMQ-1420</strain>
    </source>
</reference>
<gene>
    <name evidence="8" type="ORF">CXR27_14610</name>
</gene>
<dbReference type="Pfam" id="PF00145">
    <property type="entry name" value="DNA_methylase"/>
    <property type="match status" value="1"/>
</dbReference>
<dbReference type="PRINTS" id="PR00105">
    <property type="entry name" value="C5METTRFRASE"/>
</dbReference>